<reference evidence="1" key="2">
    <citation type="submission" date="2025-09" db="UniProtKB">
        <authorList>
            <consortium name="Ensembl"/>
        </authorList>
    </citation>
    <scope>IDENTIFICATION</scope>
</reference>
<dbReference type="SUPFAM" id="SSF48726">
    <property type="entry name" value="Immunoglobulin"/>
    <property type="match status" value="1"/>
</dbReference>
<dbReference type="Pfam" id="PF07686">
    <property type="entry name" value="V-set"/>
    <property type="match status" value="1"/>
</dbReference>
<dbReference type="Proteomes" id="UP001108240">
    <property type="component" value="Unplaced"/>
</dbReference>
<dbReference type="SMART" id="SM00406">
    <property type="entry name" value="IGv"/>
    <property type="match status" value="1"/>
</dbReference>
<name>A0A8C1B8H2_CYPCA</name>
<dbReference type="PANTHER" id="PTHR23267">
    <property type="entry name" value="IMMUNOGLOBULIN LIGHT CHAIN"/>
    <property type="match status" value="1"/>
</dbReference>
<keyword evidence="2" id="KW-1185">Reference proteome</keyword>
<dbReference type="InterPro" id="IPR007110">
    <property type="entry name" value="Ig-like_dom"/>
</dbReference>
<dbReference type="Ensembl" id="ENSCCRT00000032189.2">
    <property type="protein sequence ID" value="ENSCCRP00000029672.1"/>
    <property type="gene ID" value="ENSCCRG00000016018.2"/>
</dbReference>
<proteinExistence type="predicted"/>
<dbReference type="InterPro" id="IPR013783">
    <property type="entry name" value="Ig-like_fold"/>
</dbReference>
<dbReference type="InterPro" id="IPR050150">
    <property type="entry name" value="IgV_Light_Chain"/>
</dbReference>
<evidence type="ECO:0000313" key="1">
    <source>
        <dbReference type="Ensembl" id="ENSCCRP00000029672.1"/>
    </source>
</evidence>
<dbReference type="InterPro" id="IPR013106">
    <property type="entry name" value="Ig_V-set"/>
</dbReference>
<protein>
    <submittedName>
        <fullName evidence="1">Uncharacterized protein</fullName>
    </submittedName>
</protein>
<dbReference type="InterPro" id="IPR003599">
    <property type="entry name" value="Ig_sub"/>
</dbReference>
<dbReference type="Gene3D" id="2.60.40.10">
    <property type="entry name" value="Immunoglobulins"/>
    <property type="match status" value="1"/>
</dbReference>
<reference evidence="1" key="1">
    <citation type="submission" date="2025-08" db="UniProtKB">
        <authorList>
            <consortium name="Ensembl"/>
        </authorList>
    </citation>
    <scope>IDENTIFICATION</scope>
</reference>
<dbReference type="SMART" id="SM00409">
    <property type="entry name" value="IG"/>
    <property type="match status" value="1"/>
</dbReference>
<accession>A0A8C1B8H2</accession>
<dbReference type="GeneTree" id="ENSGT01150000286991"/>
<organism evidence="1 2">
    <name type="scientific">Cyprinus carpio carpio</name>
    <dbReference type="NCBI Taxonomy" id="630221"/>
    <lineage>
        <taxon>Eukaryota</taxon>
        <taxon>Metazoa</taxon>
        <taxon>Chordata</taxon>
        <taxon>Craniata</taxon>
        <taxon>Vertebrata</taxon>
        <taxon>Euteleostomi</taxon>
        <taxon>Actinopterygii</taxon>
        <taxon>Neopterygii</taxon>
        <taxon>Teleostei</taxon>
        <taxon>Ostariophysi</taxon>
        <taxon>Cypriniformes</taxon>
        <taxon>Cyprinidae</taxon>
        <taxon>Cyprininae</taxon>
        <taxon>Cyprinus</taxon>
    </lineage>
</organism>
<evidence type="ECO:0000313" key="2">
    <source>
        <dbReference type="Proteomes" id="UP001108240"/>
    </source>
</evidence>
<dbReference type="AlphaFoldDB" id="A0A8C1B8H2"/>
<sequence length="115" mass="12429">MCLLLILATLGVIAQVSHEEVQSPESLLVKAGDSASISCTASFGIGYSLSWYLLKPGKTPKLLIYRTSNLASGVSDRFSGTYSGYVFTLNIRGVQSEDDGDYYCMGYYDGGVFTQ</sequence>
<dbReference type="PROSITE" id="PS50835">
    <property type="entry name" value="IG_LIKE"/>
    <property type="match status" value="1"/>
</dbReference>
<dbReference type="OMA" id="EPCGDIV"/>
<dbReference type="InterPro" id="IPR036179">
    <property type="entry name" value="Ig-like_dom_sf"/>
</dbReference>